<comment type="caution">
    <text evidence="1">The sequence shown here is derived from an EMBL/GenBank/DDBJ whole genome shotgun (WGS) entry which is preliminary data.</text>
</comment>
<dbReference type="EMBL" id="PTJE01000002">
    <property type="protein sequence ID" value="PPK95546.1"/>
    <property type="molecule type" value="Genomic_DNA"/>
</dbReference>
<dbReference type="InterPro" id="IPR016155">
    <property type="entry name" value="Mopterin_synth/thiamin_S_b"/>
</dbReference>
<proteinExistence type="predicted"/>
<organism evidence="1 2">
    <name type="scientific">Nonlabens xylanidelens</name>
    <dbReference type="NCBI Taxonomy" id="191564"/>
    <lineage>
        <taxon>Bacteria</taxon>
        <taxon>Pseudomonadati</taxon>
        <taxon>Bacteroidota</taxon>
        <taxon>Flavobacteriia</taxon>
        <taxon>Flavobacteriales</taxon>
        <taxon>Flavobacteriaceae</taxon>
        <taxon>Nonlabens</taxon>
    </lineage>
</organism>
<reference evidence="1 2" key="1">
    <citation type="submission" date="2018-02" db="EMBL/GenBank/DDBJ databases">
        <title>Genomic Encyclopedia of Archaeal and Bacterial Type Strains, Phase II (KMG-II): from individual species to whole genera.</title>
        <authorList>
            <person name="Goeker M."/>
        </authorList>
    </citation>
    <scope>NUCLEOTIDE SEQUENCE [LARGE SCALE GENOMIC DNA]</scope>
    <source>
        <strain evidence="1 2">DSM 16809</strain>
    </source>
</reference>
<dbReference type="SUPFAM" id="SSF54285">
    <property type="entry name" value="MoaD/ThiS"/>
    <property type="match status" value="1"/>
</dbReference>
<dbReference type="AlphaFoldDB" id="A0A2S6IN14"/>
<dbReference type="CDD" id="cd00565">
    <property type="entry name" value="Ubl_ThiS"/>
    <property type="match status" value="1"/>
</dbReference>
<dbReference type="InterPro" id="IPR010035">
    <property type="entry name" value="Thi_S"/>
</dbReference>
<dbReference type="Proteomes" id="UP000239002">
    <property type="component" value="Unassembled WGS sequence"/>
</dbReference>
<sequence length="67" mass="7313">MINIKVNNTFHKIQPNSTVQMVLITLAIPVNGIAVAINQDIITNTDWDKKILIDGDQILIITATQGG</sequence>
<dbReference type="Gene3D" id="3.10.20.30">
    <property type="match status" value="1"/>
</dbReference>
<dbReference type="Pfam" id="PF02597">
    <property type="entry name" value="ThiS"/>
    <property type="match status" value="1"/>
</dbReference>
<evidence type="ECO:0000313" key="2">
    <source>
        <dbReference type="Proteomes" id="UP000239002"/>
    </source>
</evidence>
<dbReference type="OrthoDB" id="1525151at2"/>
<dbReference type="PANTHER" id="PTHR34472">
    <property type="entry name" value="SULFUR CARRIER PROTEIN THIS"/>
    <property type="match status" value="1"/>
</dbReference>
<dbReference type="InterPro" id="IPR012675">
    <property type="entry name" value="Beta-grasp_dom_sf"/>
</dbReference>
<evidence type="ECO:0000313" key="1">
    <source>
        <dbReference type="EMBL" id="PPK95546.1"/>
    </source>
</evidence>
<dbReference type="PANTHER" id="PTHR34472:SF1">
    <property type="entry name" value="SULFUR CARRIER PROTEIN THIS"/>
    <property type="match status" value="1"/>
</dbReference>
<dbReference type="RefSeq" id="WP_104514855.1">
    <property type="nucleotide sequence ID" value="NZ_MQVW01000002.1"/>
</dbReference>
<gene>
    <name evidence="1" type="ORF">LY01_01135</name>
</gene>
<dbReference type="NCBIfam" id="TIGR01683">
    <property type="entry name" value="thiS"/>
    <property type="match status" value="1"/>
</dbReference>
<name>A0A2S6IN14_9FLAO</name>
<keyword evidence="2" id="KW-1185">Reference proteome</keyword>
<accession>A0A2S6IN14</accession>
<dbReference type="InterPro" id="IPR003749">
    <property type="entry name" value="ThiS/MoaD-like"/>
</dbReference>
<protein>
    <submittedName>
        <fullName evidence="1">Sulfur carrier protein</fullName>
    </submittedName>
</protein>